<dbReference type="AlphaFoldDB" id="A0A3P8V215"/>
<dbReference type="STRING" id="244447.ENSCSEP00000007116"/>
<dbReference type="PROSITE" id="PS50013">
    <property type="entry name" value="CHROMO_2"/>
    <property type="match status" value="1"/>
</dbReference>
<evidence type="ECO:0000313" key="24">
    <source>
        <dbReference type="Proteomes" id="UP000265120"/>
    </source>
</evidence>
<dbReference type="PANTHER" id="PTHR46223">
    <property type="entry name" value="HISTONE-LYSINE N-METHYLTRANSFERASE SUV39H"/>
    <property type="match status" value="1"/>
</dbReference>
<evidence type="ECO:0000259" key="21">
    <source>
        <dbReference type="PROSITE" id="PS50867"/>
    </source>
</evidence>
<dbReference type="Pfam" id="PF00856">
    <property type="entry name" value="SET"/>
    <property type="match status" value="1"/>
</dbReference>
<feature type="binding site" evidence="18">
    <location>
        <position position="193"/>
    </location>
    <ligand>
        <name>Zn(2+)</name>
        <dbReference type="ChEBI" id="CHEBI:29105"/>
        <label>1</label>
    </ligand>
</feature>
<dbReference type="SMART" id="SM00317">
    <property type="entry name" value="SET"/>
    <property type="match status" value="1"/>
</dbReference>
<keyword evidence="4" id="KW-0678">Repressor</keyword>
<dbReference type="PROSITE" id="PS00598">
    <property type="entry name" value="CHROMO_1"/>
    <property type="match status" value="1"/>
</dbReference>
<feature type="binding site" evidence="18">
    <location>
        <position position="231"/>
    </location>
    <ligand>
        <name>Zn(2+)</name>
        <dbReference type="ChEBI" id="CHEBI:29105"/>
        <label>3</label>
    </ligand>
</feature>
<evidence type="ECO:0000256" key="14">
    <source>
        <dbReference type="ARBA" id="ARBA00023242"/>
    </source>
</evidence>
<evidence type="ECO:0000256" key="15">
    <source>
        <dbReference type="ARBA" id="ARBA00023306"/>
    </source>
</evidence>
<feature type="domain" description="Chromo" evidence="19">
    <location>
        <begin position="43"/>
        <end position="101"/>
    </location>
</feature>
<evidence type="ECO:0000256" key="9">
    <source>
        <dbReference type="ARBA" id="ARBA00022782"/>
    </source>
</evidence>
<feature type="binding site" evidence="18">
    <location>
        <position position="185"/>
    </location>
    <ligand>
        <name>Zn(2+)</name>
        <dbReference type="ChEBI" id="CHEBI:29105"/>
        <label>3</label>
    </ligand>
</feature>
<dbReference type="GeneTree" id="ENSGT00940000160063"/>
<feature type="binding site" evidence="18">
    <location>
        <position position="180"/>
    </location>
    <ligand>
        <name>Zn(2+)</name>
        <dbReference type="ChEBI" id="CHEBI:29105"/>
        <label>2</label>
    </ligand>
</feature>
<dbReference type="InterPro" id="IPR016197">
    <property type="entry name" value="Chromo-like_dom_sf"/>
</dbReference>
<dbReference type="InterPro" id="IPR007728">
    <property type="entry name" value="Pre-SET_dom"/>
</dbReference>
<dbReference type="SUPFAM" id="SSF54160">
    <property type="entry name" value="Chromo domain-like"/>
    <property type="match status" value="1"/>
</dbReference>
<sequence>MAENLNDCKVTCKVSLEGLESLCRAERLQCKDLGVTKSNVNEYEVEFLCDYKKQKGEEFYFVKWKGFPECQNTWEPKGNLKCSKLIKQFHQDLNHELRALKKRSIPKKLDKELSLTLTKKAKHRRSLQQWQDLVNQTHTHPGRIFVENKVDFECPPKNFTYIDNYRVGPGIMINEVAVGCECKNCVEEPLNGCCPGASSHRMAYTDKGQVRLKAGQPIYECNSRCSCGPDCLNRVVQKGIQFDLCIFKTENGRGWGVKTLQHIRKNMFVMEYIGEIITSEEAERRGQIYDKQGSTYLFDLDYIEDVYTVDAAYHGNVSHFVNHSCNPNLQVFNVFVNNIDERLPRIALFSTRAIRAGEELTFDYKMKIDPFDTESTKMDTSFSQAGLPCSPKKRIRVECRCGSDSCRKYLF</sequence>
<dbReference type="InterPro" id="IPR046341">
    <property type="entry name" value="SET_dom_sf"/>
</dbReference>
<dbReference type="InterPro" id="IPR050973">
    <property type="entry name" value="H3K9_Histone-Lys_N-MTase"/>
</dbReference>
<evidence type="ECO:0000256" key="7">
    <source>
        <dbReference type="ARBA" id="ARBA00022691"/>
    </source>
</evidence>
<dbReference type="GeneID" id="103384853"/>
<dbReference type="SMART" id="SM00508">
    <property type="entry name" value="PostSET"/>
    <property type="match status" value="1"/>
</dbReference>
<dbReference type="OrthoDB" id="308383at2759"/>
<evidence type="ECO:0000256" key="12">
    <source>
        <dbReference type="ARBA" id="ARBA00023015"/>
    </source>
</evidence>
<dbReference type="FunFam" id="2.170.270.10:FF:000008">
    <property type="entry name" value="Histone-lysine N-methyltransferase"/>
    <property type="match status" value="1"/>
</dbReference>
<dbReference type="Pfam" id="PF00385">
    <property type="entry name" value="Chromo"/>
    <property type="match status" value="1"/>
</dbReference>
<keyword evidence="13" id="KW-0804">Transcription</keyword>
<feature type="binding site" evidence="18">
    <location>
        <position position="406"/>
    </location>
    <ligand>
        <name>Zn(2+)</name>
        <dbReference type="ChEBI" id="CHEBI:29105"/>
        <label>4</label>
    </ligand>
</feature>
<dbReference type="Gene3D" id="2.40.50.40">
    <property type="match status" value="1"/>
</dbReference>
<dbReference type="InterPro" id="IPR001214">
    <property type="entry name" value="SET_dom"/>
</dbReference>
<feature type="binding site" evidence="18">
    <location>
        <position position="399"/>
    </location>
    <ligand>
        <name>Zn(2+)</name>
        <dbReference type="ChEBI" id="CHEBI:29105"/>
        <label>4</label>
    </ligand>
</feature>
<feature type="binding site" evidence="18">
    <location>
        <position position="194"/>
    </location>
    <ligand>
        <name>Zn(2+)</name>
        <dbReference type="ChEBI" id="CHEBI:29105"/>
        <label>2</label>
    </ligand>
</feature>
<evidence type="ECO:0000313" key="23">
    <source>
        <dbReference type="Ensembl" id="ENSCSEP00000007116.1"/>
    </source>
</evidence>
<keyword evidence="11 17" id="KW-0156">Chromatin regulator</keyword>
<evidence type="ECO:0000256" key="6">
    <source>
        <dbReference type="ARBA" id="ARBA00022679"/>
    </source>
</evidence>
<keyword evidence="3" id="KW-0158">Chromosome</keyword>
<feature type="binding site" evidence="18">
    <location>
        <position position="221"/>
    </location>
    <ligand>
        <name>Zn(2+)</name>
        <dbReference type="ChEBI" id="CHEBI:29105"/>
        <label>2</label>
    </ligand>
</feature>
<dbReference type="PROSITE" id="PS50867">
    <property type="entry name" value="PRE_SET"/>
    <property type="match status" value="1"/>
</dbReference>
<feature type="binding site" evidence="18">
    <location>
        <position position="182"/>
    </location>
    <ligand>
        <name>Zn(2+)</name>
        <dbReference type="ChEBI" id="CHEBI:29105"/>
        <label>1</label>
    </ligand>
</feature>
<evidence type="ECO:0000256" key="8">
    <source>
        <dbReference type="ARBA" id="ARBA00022723"/>
    </source>
</evidence>
<dbReference type="InParanoid" id="A0A3P8V215"/>
<feature type="binding site" evidence="18">
    <location>
        <position position="325"/>
    </location>
    <ligand>
        <name>Zn(2+)</name>
        <dbReference type="ChEBI" id="CHEBI:29105"/>
        <label>4</label>
    </ligand>
</feature>
<feature type="domain" description="Pre-SET" evidence="21">
    <location>
        <begin position="178"/>
        <end position="239"/>
    </location>
</feature>
<keyword evidence="16" id="KW-0137">Centromere</keyword>
<dbReference type="GO" id="GO:0005634">
    <property type="term" value="C:nucleus"/>
    <property type="evidence" value="ECO:0007669"/>
    <property type="project" value="UniProtKB-SubCell"/>
</dbReference>
<evidence type="ECO:0000256" key="2">
    <source>
        <dbReference type="ARBA" id="ARBA00004584"/>
    </source>
</evidence>
<comment type="catalytic activity">
    <reaction evidence="17">
        <text>L-lysyl(9)-[histone H3] + 3 S-adenosyl-L-methionine = N(6),N(6),N(6)-trimethyl-L-lysyl(9)-[histone H3] + 3 S-adenosyl-L-homocysteine + 3 H(+)</text>
        <dbReference type="Rhea" id="RHEA:60276"/>
        <dbReference type="Rhea" id="RHEA-COMP:15538"/>
        <dbReference type="Rhea" id="RHEA-COMP:15546"/>
        <dbReference type="ChEBI" id="CHEBI:15378"/>
        <dbReference type="ChEBI" id="CHEBI:29969"/>
        <dbReference type="ChEBI" id="CHEBI:57856"/>
        <dbReference type="ChEBI" id="CHEBI:59789"/>
        <dbReference type="ChEBI" id="CHEBI:61961"/>
        <dbReference type="EC" id="2.1.1.355"/>
    </reaction>
</comment>
<dbReference type="FunCoup" id="A0A3P8V215">
    <property type="interactions" value="4"/>
</dbReference>
<proteinExistence type="inferred from homology"/>
<evidence type="ECO:0000259" key="22">
    <source>
        <dbReference type="PROSITE" id="PS50868"/>
    </source>
</evidence>
<name>A0A3P8V215_CYNSE</name>
<reference evidence="23" key="2">
    <citation type="submission" date="2025-08" db="UniProtKB">
        <authorList>
            <consortium name="Ensembl"/>
        </authorList>
    </citation>
    <scope>IDENTIFICATION</scope>
</reference>
<dbReference type="PROSITE" id="PS51579">
    <property type="entry name" value="SAM_MT43_SUVAR39_3"/>
    <property type="match status" value="1"/>
</dbReference>
<comment type="similarity">
    <text evidence="17">Belongs to the class V-like SAM-binding methyltransferase superfamily. Histone-lysine methyltransferase family. Suvar3-9 subfamily.</text>
</comment>
<evidence type="ECO:0000256" key="16">
    <source>
        <dbReference type="ARBA" id="ARBA00023328"/>
    </source>
</evidence>
<dbReference type="InterPro" id="IPR011381">
    <property type="entry name" value="H3-K9_MeTrfase_SUV39H1/2-like"/>
</dbReference>
<dbReference type="Proteomes" id="UP000265120">
    <property type="component" value="Chromosome 10"/>
</dbReference>
<dbReference type="GO" id="GO:0008270">
    <property type="term" value="F:zinc ion binding"/>
    <property type="evidence" value="ECO:0007669"/>
    <property type="project" value="UniProtKB-UniRule"/>
</dbReference>
<evidence type="ECO:0000256" key="1">
    <source>
        <dbReference type="ARBA" id="ARBA00004123"/>
    </source>
</evidence>
<evidence type="ECO:0000256" key="17">
    <source>
        <dbReference type="PIRNR" id="PIRNR009343"/>
    </source>
</evidence>
<feature type="binding site" evidence="18">
    <location>
        <position position="185"/>
    </location>
    <ligand>
        <name>Zn(2+)</name>
        <dbReference type="ChEBI" id="CHEBI:29105"/>
        <label>1</label>
    </ligand>
</feature>
<feature type="binding site" evidence="18">
    <location>
        <position position="221"/>
    </location>
    <ligand>
        <name>Zn(2+)</name>
        <dbReference type="ChEBI" id="CHEBI:29105"/>
        <label>3</label>
    </ligand>
</feature>
<feature type="domain" description="SET" evidence="20">
    <location>
        <begin position="242"/>
        <end position="365"/>
    </location>
</feature>
<dbReference type="GO" id="GO:0030154">
    <property type="term" value="P:cell differentiation"/>
    <property type="evidence" value="ECO:0007669"/>
    <property type="project" value="UniProtKB-KW"/>
</dbReference>
<keyword evidence="9" id="KW-0221">Differentiation</keyword>
<evidence type="ECO:0000259" key="19">
    <source>
        <dbReference type="PROSITE" id="PS50013"/>
    </source>
</evidence>
<keyword evidence="10 17" id="KW-0862">Zinc</keyword>
<feature type="binding site" evidence="18">
    <location>
        <position position="180"/>
    </location>
    <ligand>
        <name>Zn(2+)</name>
        <dbReference type="ChEBI" id="CHEBI:29105"/>
        <label>1</label>
    </ligand>
</feature>
<dbReference type="SMART" id="SM00468">
    <property type="entry name" value="PreSET"/>
    <property type="match status" value="1"/>
</dbReference>
<dbReference type="RefSeq" id="XP_008316759.1">
    <property type="nucleotide sequence ID" value="XM_008318537.2"/>
</dbReference>
<evidence type="ECO:0000256" key="5">
    <source>
        <dbReference type="ARBA" id="ARBA00022603"/>
    </source>
</evidence>
<dbReference type="SUPFAM" id="SSF82199">
    <property type="entry name" value="SET domain"/>
    <property type="match status" value="1"/>
</dbReference>
<evidence type="ECO:0000256" key="18">
    <source>
        <dbReference type="PIRSR" id="PIRSR009343-2"/>
    </source>
</evidence>
<feature type="binding site" evidence="18">
    <location>
        <position position="401"/>
    </location>
    <ligand>
        <name>Zn(2+)</name>
        <dbReference type="ChEBI" id="CHEBI:29105"/>
        <label>4</label>
    </ligand>
</feature>
<comment type="subcellular location">
    <subcellularLocation>
        <location evidence="2">Chromosome</location>
        <location evidence="2">Centromere</location>
    </subcellularLocation>
    <subcellularLocation>
        <location evidence="1 17">Nucleus</location>
    </subcellularLocation>
</comment>
<keyword evidence="14 17" id="KW-0539">Nucleus</keyword>
<evidence type="ECO:0000256" key="4">
    <source>
        <dbReference type="ARBA" id="ARBA00022491"/>
    </source>
</evidence>
<evidence type="ECO:0000256" key="11">
    <source>
        <dbReference type="ARBA" id="ARBA00022853"/>
    </source>
</evidence>
<protein>
    <recommendedName>
        <fullName evidence="17">Histone-lysine N-methyltransferase</fullName>
        <ecNumber evidence="17">2.1.1.355</ecNumber>
    </recommendedName>
</protein>
<feature type="binding site" evidence="18">
    <location>
        <position position="225"/>
    </location>
    <ligand>
        <name>Zn(2+)</name>
        <dbReference type="ChEBI" id="CHEBI:29105"/>
        <label>2</label>
    </ligand>
</feature>
<dbReference type="GO" id="GO:0032259">
    <property type="term" value="P:methylation"/>
    <property type="evidence" value="ECO:0007669"/>
    <property type="project" value="UniProtKB-KW"/>
</dbReference>
<dbReference type="Gene3D" id="2.170.270.10">
    <property type="entry name" value="SET domain"/>
    <property type="match status" value="1"/>
</dbReference>
<dbReference type="PANTHER" id="PTHR46223:SF4">
    <property type="entry name" value="HISTONE-LYSINE N-METHYLTRANSFERASE-RELATED"/>
    <property type="match status" value="1"/>
</dbReference>
<dbReference type="GO" id="GO:0060042">
    <property type="term" value="P:retina morphogenesis in camera-type eye"/>
    <property type="evidence" value="ECO:0007669"/>
    <property type="project" value="Ensembl"/>
</dbReference>
<dbReference type="InterPro" id="IPR023779">
    <property type="entry name" value="Chromodomain_CS"/>
</dbReference>
<keyword evidence="24" id="KW-1185">Reference proteome</keyword>
<keyword evidence="6 17" id="KW-0808">Transferase</keyword>
<dbReference type="SMART" id="SM00298">
    <property type="entry name" value="CHROMO"/>
    <property type="match status" value="1"/>
</dbReference>
<keyword evidence="12" id="KW-0805">Transcription regulation</keyword>
<dbReference type="InterPro" id="IPR000953">
    <property type="entry name" value="Chromo/chromo_shadow_dom"/>
</dbReference>
<accession>A0A3P8V215</accession>
<feature type="domain" description="Post-SET" evidence="22">
    <location>
        <begin position="395"/>
        <end position="411"/>
    </location>
</feature>
<dbReference type="Pfam" id="PF05033">
    <property type="entry name" value="Pre-SET"/>
    <property type="match status" value="1"/>
</dbReference>
<keyword evidence="8 17" id="KW-0479">Metal-binding</keyword>
<evidence type="ECO:0000256" key="3">
    <source>
        <dbReference type="ARBA" id="ARBA00022454"/>
    </source>
</evidence>
<organism evidence="23 24">
    <name type="scientific">Cynoglossus semilaevis</name>
    <name type="common">Tongue sole</name>
    <dbReference type="NCBI Taxonomy" id="244447"/>
    <lineage>
        <taxon>Eukaryota</taxon>
        <taxon>Metazoa</taxon>
        <taxon>Chordata</taxon>
        <taxon>Craniata</taxon>
        <taxon>Vertebrata</taxon>
        <taxon>Euteleostomi</taxon>
        <taxon>Actinopterygii</taxon>
        <taxon>Neopterygii</taxon>
        <taxon>Teleostei</taxon>
        <taxon>Neoteleostei</taxon>
        <taxon>Acanthomorphata</taxon>
        <taxon>Carangaria</taxon>
        <taxon>Pleuronectiformes</taxon>
        <taxon>Pleuronectoidei</taxon>
        <taxon>Cynoglossidae</taxon>
        <taxon>Cynoglossinae</taxon>
        <taxon>Cynoglossus</taxon>
    </lineage>
</organism>
<dbReference type="PROSITE" id="PS50280">
    <property type="entry name" value="SET"/>
    <property type="match status" value="1"/>
</dbReference>
<dbReference type="CDD" id="cd18639">
    <property type="entry name" value="CD_SUV39H1_like"/>
    <property type="match status" value="1"/>
</dbReference>
<keyword evidence="7 17" id="KW-0949">S-adenosyl-L-methionine</keyword>
<keyword evidence="5 17" id="KW-0489">Methyltransferase</keyword>
<dbReference type="Ensembl" id="ENSCSET00000007192.1">
    <property type="protein sequence ID" value="ENSCSEP00000007116.1"/>
    <property type="gene ID" value="ENSCSEG00000004595.1"/>
</dbReference>
<dbReference type="PROSITE" id="PS50868">
    <property type="entry name" value="POST_SET"/>
    <property type="match status" value="1"/>
</dbReference>
<dbReference type="InterPro" id="IPR023780">
    <property type="entry name" value="Chromo_domain"/>
</dbReference>
<dbReference type="GO" id="GO:0140949">
    <property type="term" value="F:histone H3K9 trimethyltransferase activity"/>
    <property type="evidence" value="ECO:0007669"/>
    <property type="project" value="UniProtKB-EC"/>
</dbReference>
<evidence type="ECO:0000256" key="10">
    <source>
        <dbReference type="ARBA" id="ARBA00022833"/>
    </source>
</evidence>
<dbReference type="PIRSF" id="PIRSF009343">
    <property type="entry name" value="SUV39_SET"/>
    <property type="match status" value="1"/>
</dbReference>
<reference evidence="23" key="3">
    <citation type="submission" date="2025-09" db="UniProtKB">
        <authorList>
            <consortium name="Ensembl"/>
        </authorList>
    </citation>
    <scope>IDENTIFICATION</scope>
</reference>
<dbReference type="GO" id="GO:0000775">
    <property type="term" value="C:chromosome, centromeric region"/>
    <property type="evidence" value="ECO:0007669"/>
    <property type="project" value="UniProtKB-SubCell"/>
</dbReference>
<reference evidence="23 24" key="1">
    <citation type="journal article" date="2014" name="Nat. Genet.">
        <title>Whole-genome sequence of a flatfish provides insights into ZW sex chromosome evolution and adaptation to a benthic lifestyle.</title>
        <authorList>
            <person name="Chen S."/>
            <person name="Zhang G."/>
            <person name="Shao C."/>
            <person name="Huang Q."/>
            <person name="Liu G."/>
            <person name="Zhang P."/>
            <person name="Song W."/>
            <person name="An N."/>
            <person name="Chalopin D."/>
            <person name="Volff J.N."/>
            <person name="Hong Y."/>
            <person name="Li Q."/>
            <person name="Sha Z."/>
            <person name="Zhou H."/>
            <person name="Xie M."/>
            <person name="Yu Q."/>
            <person name="Liu Y."/>
            <person name="Xiang H."/>
            <person name="Wang N."/>
            <person name="Wu K."/>
            <person name="Yang C."/>
            <person name="Zhou Q."/>
            <person name="Liao X."/>
            <person name="Yang L."/>
            <person name="Hu Q."/>
            <person name="Zhang J."/>
            <person name="Meng L."/>
            <person name="Jin L."/>
            <person name="Tian Y."/>
            <person name="Lian J."/>
            <person name="Yang J."/>
            <person name="Miao G."/>
            <person name="Liu S."/>
            <person name="Liang Z."/>
            <person name="Yan F."/>
            <person name="Li Y."/>
            <person name="Sun B."/>
            <person name="Zhang H."/>
            <person name="Zhang J."/>
            <person name="Zhu Y."/>
            <person name="Du M."/>
            <person name="Zhao Y."/>
            <person name="Schartl M."/>
            <person name="Tang Q."/>
            <person name="Wang J."/>
        </authorList>
    </citation>
    <scope>NUCLEOTIDE SEQUENCE</scope>
</reference>
<feature type="binding site" evidence="18">
    <location>
        <position position="227"/>
    </location>
    <ligand>
        <name>Zn(2+)</name>
        <dbReference type="ChEBI" id="CHEBI:29105"/>
        <label>3</label>
    </ligand>
</feature>
<keyword evidence="15" id="KW-0131">Cell cycle</keyword>
<dbReference type="KEGG" id="csem:103384853"/>
<evidence type="ECO:0000256" key="13">
    <source>
        <dbReference type="ARBA" id="ARBA00023163"/>
    </source>
</evidence>
<dbReference type="OMA" id="HHGNISH"/>
<evidence type="ECO:0000259" key="20">
    <source>
        <dbReference type="PROSITE" id="PS50280"/>
    </source>
</evidence>
<dbReference type="EC" id="2.1.1.355" evidence="17"/>
<dbReference type="InterPro" id="IPR003616">
    <property type="entry name" value="Post-SET_dom"/>
</dbReference>
<dbReference type="GO" id="GO:0031017">
    <property type="term" value="P:exocrine pancreas development"/>
    <property type="evidence" value="ECO:0007669"/>
    <property type="project" value="Ensembl"/>
</dbReference>